<evidence type="ECO:0000256" key="5">
    <source>
        <dbReference type="HAMAP-Rule" id="MF_00767"/>
    </source>
</evidence>
<keyword evidence="4 5" id="KW-0862">Zinc</keyword>
<feature type="binding site" evidence="5">
    <location>
        <position position="163"/>
    </location>
    <ligand>
        <name>Zn(2+)</name>
        <dbReference type="ChEBI" id="CHEBI:29105"/>
    </ligand>
</feature>
<name>A0A7Z2ZSB2_9BURK</name>
<evidence type="ECO:0000256" key="1">
    <source>
        <dbReference type="ARBA" id="ARBA00022503"/>
    </source>
</evidence>
<gene>
    <name evidence="5" type="primary">astE</name>
    <name evidence="8" type="ORF">HH212_10000</name>
</gene>
<feature type="active site" evidence="5">
    <location>
        <position position="227"/>
    </location>
</feature>
<dbReference type="EC" id="3.5.1.96" evidence="5"/>
<dbReference type="HAMAP" id="MF_00767">
    <property type="entry name" value="Arg_catab_AstE"/>
    <property type="match status" value="1"/>
</dbReference>
<sequence>MTAASFTALPEAVRALARADFGQVAARFRDAGCTVGLPAGGILTVKRGPDAVAAPSSAARPAVLLSVGVHGDETGPIEMVAHAIEAVSRAPQALAVDLMLCVGNVDAIAAGKRFIDADLNRMFRDARGDLAGTFEAGRADAIIAATRDFFDGAGPQRWHLDLHTAIRASRYPKFAIVPQLIADDARQSLIGWLGRAGIEAVIMNPASAGTYSYWSAERHGAAASTVELGRVGTLGQNDLSQFAAAAAALDGLLRGAASADTGAAGQGSLQYPRPLVFDTAQSITKLSDAFRMSFGRETENFTPLKKGEVIATDGDTVYTVQHDEEFVVFPNPDVRVGLRAGIMVVRIG</sequence>
<dbReference type="InterPro" id="IPR016681">
    <property type="entry name" value="SuccinylGlu_desuccinylase"/>
</dbReference>
<dbReference type="InterPro" id="IPR055438">
    <property type="entry name" value="AstE_AspA_cat"/>
</dbReference>
<dbReference type="GO" id="GO:0008270">
    <property type="term" value="F:zinc ion binding"/>
    <property type="evidence" value="ECO:0007669"/>
    <property type="project" value="UniProtKB-UniRule"/>
</dbReference>
<dbReference type="SUPFAM" id="SSF53187">
    <property type="entry name" value="Zn-dependent exopeptidases"/>
    <property type="match status" value="1"/>
</dbReference>
<comment type="cofactor">
    <cofactor evidence="5">
        <name>Zn(2+)</name>
        <dbReference type="ChEBI" id="CHEBI:29105"/>
    </cofactor>
    <text evidence="5">Binds 1 zinc ion per subunit.</text>
</comment>
<dbReference type="PANTHER" id="PTHR15162:SF7">
    <property type="entry name" value="SUCCINYLGLUTAMATE DESUCCINYLASE"/>
    <property type="match status" value="1"/>
</dbReference>
<dbReference type="Pfam" id="PF04952">
    <property type="entry name" value="AstE_AspA_hybrid"/>
    <property type="match status" value="1"/>
</dbReference>
<dbReference type="GO" id="GO:0019544">
    <property type="term" value="P:L-arginine catabolic process to L-glutamate"/>
    <property type="evidence" value="ECO:0007669"/>
    <property type="project" value="UniProtKB-UniRule"/>
</dbReference>
<dbReference type="Proteomes" id="UP000502415">
    <property type="component" value="Chromosome"/>
</dbReference>
<dbReference type="KEGG" id="mfy:HH212_10000"/>
<dbReference type="Gene3D" id="3.40.630.10">
    <property type="entry name" value="Zn peptidases"/>
    <property type="match status" value="1"/>
</dbReference>
<evidence type="ECO:0000313" key="9">
    <source>
        <dbReference type="Proteomes" id="UP000502415"/>
    </source>
</evidence>
<dbReference type="AlphaFoldDB" id="A0A7Z2ZSB2"/>
<protein>
    <recommendedName>
        <fullName evidence="5">Succinylglutamate desuccinylase</fullName>
        <ecNumber evidence="5">3.5.1.96</ecNumber>
    </recommendedName>
</protein>
<dbReference type="GO" id="GO:0019545">
    <property type="term" value="P:L-arginine catabolic process to succinate"/>
    <property type="evidence" value="ECO:0007669"/>
    <property type="project" value="UniProtKB-UniRule"/>
</dbReference>
<dbReference type="GO" id="GO:0016788">
    <property type="term" value="F:hydrolase activity, acting on ester bonds"/>
    <property type="evidence" value="ECO:0007669"/>
    <property type="project" value="UniProtKB-UniRule"/>
</dbReference>
<keyword evidence="1 5" id="KW-0056">Arginine metabolism</keyword>
<dbReference type="InterPro" id="IPR007036">
    <property type="entry name" value="Aste_AspA_hybrid_dom"/>
</dbReference>
<evidence type="ECO:0000256" key="2">
    <source>
        <dbReference type="ARBA" id="ARBA00022723"/>
    </source>
</evidence>
<keyword evidence="2 5" id="KW-0479">Metal-binding</keyword>
<feature type="binding site" evidence="5">
    <location>
        <position position="70"/>
    </location>
    <ligand>
        <name>Zn(2+)</name>
        <dbReference type="ChEBI" id="CHEBI:29105"/>
    </ligand>
</feature>
<evidence type="ECO:0000259" key="6">
    <source>
        <dbReference type="Pfam" id="PF04952"/>
    </source>
</evidence>
<dbReference type="GO" id="GO:0009017">
    <property type="term" value="F:succinylglutamate desuccinylase activity"/>
    <property type="evidence" value="ECO:0007669"/>
    <property type="project" value="UniProtKB-EC"/>
</dbReference>
<comment type="similarity">
    <text evidence="5">Belongs to the AspA/AstE family. Succinylglutamate desuccinylase subfamily.</text>
</comment>
<evidence type="ECO:0000256" key="4">
    <source>
        <dbReference type="ARBA" id="ARBA00022833"/>
    </source>
</evidence>
<dbReference type="UniPathway" id="UPA00185">
    <property type="reaction ID" value="UER00283"/>
</dbReference>
<feature type="domain" description="AstE/AspA barrel-sandwich hybrid" evidence="6">
    <location>
        <begin position="275"/>
        <end position="346"/>
    </location>
</feature>
<accession>A0A7Z2ZSB2</accession>
<evidence type="ECO:0000259" key="7">
    <source>
        <dbReference type="Pfam" id="PF24827"/>
    </source>
</evidence>
<dbReference type="Pfam" id="PF24827">
    <property type="entry name" value="AstE_AspA_cat"/>
    <property type="match status" value="1"/>
</dbReference>
<keyword evidence="3 5" id="KW-0378">Hydrolase</keyword>
<comment type="function">
    <text evidence="5">Transforms N(2)-succinylglutamate into succinate and glutamate.</text>
</comment>
<evidence type="ECO:0000313" key="8">
    <source>
        <dbReference type="EMBL" id="QJE00313.1"/>
    </source>
</evidence>
<proteinExistence type="inferred from homology"/>
<dbReference type="EMBL" id="CP051685">
    <property type="protein sequence ID" value="QJE00313.1"/>
    <property type="molecule type" value="Genomic_DNA"/>
</dbReference>
<comment type="catalytic activity">
    <reaction evidence="5">
        <text>N-succinyl-L-glutamate + H2O = L-glutamate + succinate</text>
        <dbReference type="Rhea" id="RHEA:15169"/>
        <dbReference type="ChEBI" id="CHEBI:15377"/>
        <dbReference type="ChEBI" id="CHEBI:29985"/>
        <dbReference type="ChEBI" id="CHEBI:30031"/>
        <dbReference type="ChEBI" id="CHEBI:58763"/>
        <dbReference type="EC" id="3.5.1.96"/>
    </reaction>
</comment>
<dbReference type="RefSeq" id="WP_170202346.1">
    <property type="nucleotide sequence ID" value="NZ_CP051685.1"/>
</dbReference>
<keyword evidence="9" id="KW-1185">Reference proteome</keyword>
<dbReference type="NCBIfam" id="NF003706">
    <property type="entry name" value="PRK05324.1"/>
    <property type="match status" value="1"/>
</dbReference>
<dbReference type="InterPro" id="IPR050178">
    <property type="entry name" value="AspA/AstE_fam"/>
</dbReference>
<feature type="domain" description="Succinylglutamate desuccinylase/Aspartoacylase catalytic" evidence="7">
    <location>
        <begin position="61"/>
        <end position="249"/>
    </location>
</feature>
<dbReference type="PANTHER" id="PTHR15162">
    <property type="entry name" value="ASPARTOACYLASE"/>
    <property type="match status" value="1"/>
</dbReference>
<organism evidence="8 9">
    <name type="scientific">Massilia forsythiae</name>
    <dbReference type="NCBI Taxonomy" id="2728020"/>
    <lineage>
        <taxon>Bacteria</taxon>
        <taxon>Pseudomonadati</taxon>
        <taxon>Pseudomonadota</taxon>
        <taxon>Betaproteobacteria</taxon>
        <taxon>Burkholderiales</taxon>
        <taxon>Oxalobacteraceae</taxon>
        <taxon>Telluria group</taxon>
        <taxon>Massilia</taxon>
    </lineage>
</organism>
<feature type="binding site" evidence="5">
    <location>
        <position position="73"/>
    </location>
    <ligand>
        <name>Zn(2+)</name>
        <dbReference type="ChEBI" id="CHEBI:29105"/>
    </ligand>
</feature>
<comment type="pathway">
    <text evidence="5">Amino-acid degradation; L-arginine degradation via AST pathway; L-glutamate and succinate from L-arginine: step 5/5.</text>
</comment>
<reference evidence="8 9" key="1">
    <citation type="submission" date="2020-04" db="EMBL/GenBank/DDBJ databases">
        <title>Genome sequencing of novel species.</title>
        <authorList>
            <person name="Heo J."/>
            <person name="Kim S.-J."/>
            <person name="Kim J.-S."/>
            <person name="Hong S.-B."/>
            <person name="Kwon S.-W."/>
        </authorList>
    </citation>
    <scope>NUCLEOTIDE SEQUENCE [LARGE SCALE GENOMIC DNA]</scope>
    <source>
        <strain evidence="8 9">GN2-R2</strain>
    </source>
</reference>
<evidence type="ECO:0000256" key="3">
    <source>
        <dbReference type="ARBA" id="ARBA00022801"/>
    </source>
</evidence>